<accession>A0A7S2XPN4</accession>
<sequence length="658" mass="71570">MTADGRLLVLHGNSANNGNGGHLMYSYNEKACAVSGWSTPHVLSELHLDTEPALQKYPLSWNPLTAATGELYDSEYTVIGAYPWLDHEGRNVLYTAASHPKPVGGRREAVSLIGADTGYMAVHLDGSINESRDTVPKLFYSSPMWQFERERHPSLLMGNETNTRHYLPVTKTHDVLPLFGSNTEDYNEVDIGILKNPHYMLYLPMNELVTRAGEYDLTRTPDLSGHGHVGRLRGTALVTPTNNETHASLLQGIQGRGKALAFDGAGAVTIRLKQGVSFVDQYMEGLTVQFLLRPATSACGKKTERVVMRKYELLEILSVGDDSVEMRLKVGQTWITAYTISLTLDAWTHVAWSFDGVAGSLKSYRNGVHMGNTVSLAPGTVHITPGKVWIGAPSTSMSRWTCPKKNGAFIGFIDEVAIYAHTRSGRSICNELIGADCAMEAIQDSPTAGQYHLSHQEPGCKSSAELGSLPCIRAGHRVCAQHVADAYLAANQNNPDAVNQVVSDRPPVSMAAVPVSTTADHATLACTPTNHESLPIDFADLAAHDSSCTGERVADTIACLSAAHHFCSSIGWTTGTIFEVTSRPWITCFRADLVASVDHNSELYGCDQGMWTTTNCRISISKWCRTKGYDGGIAQGLQIDNQVRVHCFYAAAVLTLPF</sequence>
<proteinExistence type="predicted"/>
<dbReference type="EMBL" id="HBHQ01009689">
    <property type="protein sequence ID" value="CAD9814717.1"/>
    <property type="molecule type" value="Transcribed_RNA"/>
</dbReference>
<gene>
    <name evidence="1" type="ORF">ASEP1449_LOCUS6542</name>
</gene>
<organism evidence="1">
    <name type="scientific">Attheya septentrionalis</name>
    <dbReference type="NCBI Taxonomy" id="420275"/>
    <lineage>
        <taxon>Eukaryota</taxon>
        <taxon>Sar</taxon>
        <taxon>Stramenopiles</taxon>
        <taxon>Ochrophyta</taxon>
        <taxon>Bacillariophyta</taxon>
        <taxon>Coscinodiscophyceae</taxon>
        <taxon>Chaetocerotophycidae</taxon>
        <taxon>Chaetocerotales</taxon>
        <taxon>Attheyaceae</taxon>
        <taxon>Attheya</taxon>
    </lineage>
</organism>
<dbReference type="Gene3D" id="2.60.120.200">
    <property type="match status" value="1"/>
</dbReference>
<evidence type="ECO:0008006" key="2">
    <source>
        <dbReference type="Google" id="ProtNLM"/>
    </source>
</evidence>
<dbReference type="AlphaFoldDB" id="A0A7S2XPN4"/>
<dbReference type="Pfam" id="PF13385">
    <property type="entry name" value="Laminin_G_3"/>
    <property type="match status" value="1"/>
</dbReference>
<reference evidence="1" key="1">
    <citation type="submission" date="2021-01" db="EMBL/GenBank/DDBJ databases">
        <authorList>
            <person name="Corre E."/>
            <person name="Pelletier E."/>
            <person name="Niang G."/>
            <person name="Scheremetjew M."/>
            <person name="Finn R."/>
            <person name="Kale V."/>
            <person name="Holt S."/>
            <person name="Cochrane G."/>
            <person name="Meng A."/>
            <person name="Brown T."/>
            <person name="Cohen L."/>
        </authorList>
    </citation>
    <scope>NUCLEOTIDE SEQUENCE</scope>
    <source>
        <strain evidence="1">CCMP2084</strain>
    </source>
</reference>
<dbReference type="SUPFAM" id="SSF49899">
    <property type="entry name" value="Concanavalin A-like lectins/glucanases"/>
    <property type="match status" value="1"/>
</dbReference>
<protein>
    <recommendedName>
        <fullName evidence="2">LamG-like jellyroll fold domain-containing protein</fullName>
    </recommendedName>
</protein>
<name>A0A7S2XPN4_9STRA</name>
<dbReference type="InterPro" id="IPR013320">
    <property type="entry name" value="ConA-like_dom_sf"/>
</dbReference>
<evidence type="ECO:0000313" key="1">
    <source>
        <dbReference type="EMBL" id="CAD9814717.1"/>
    </source>
</evidence>